<organism evidence="2">
    <name type="scientific">uncultured Caudovirales phage</name>
    <dbReference type="NCBI Taxonomy" id="2100421"/>
    <lineage>
        <taxon>Viruses</taxon>
        <taxon>Duplodnaviria</taxon>
        <taxon>Heunggongvirae</taxon>
        <taxon>Uroviricota</taxon>
        <taxon>Caudoviricetes</taxon>
        <taxon>Peduoviridae</taxon>
        <taxon>Maltschvirus</taxon>
        <taxon>Maltschvirus maltsch</taxon>
    </lineage>
</organism>
<evidence type="ECO:0000256" key="1">
    <source>
        <dbReference type="SAM" id="MobiDB-lite"/>
    </source>
</evidence>
<feature type="compositionally biased region" description="Acidic residues" evidence="1">
    <location>
        <begin position="52"/>
        <end position="61"/>
    </location>
</feature>
<accession>A0A6J5L556</accession>
<feature type="compositionally biased region" description="Basic residues" evidence="1">
    <location>
        <begin position="67"/>
        <end position="76"/>
    </location>
</feature>
<evidence type="ECO:0000313" key="3">
    <source>
        <dbReference type="EMBL" id="CAB5219165.1"/>
    </source>
</evidence>
<feature type="region of interest" description="Disordered" evidence="1">
    <location>
        <begin position="52"/>
        <end position="76"/>
    </location>
</feature>
<name>A0A6J5L556_9CAUD</name>
<gene>
    <name evidence="2" type="ORF">UFOVP110_130</name>
    <name evidence="3" type="ORF">UFOVP223_34</name>
</gene>
<sequence>MNSRQHLGDGRPLHLGTIYVWDKVTDERFDKFKHDILQGLLKLVQETRDELEAEIEEEETVTEPLQKAKKRKEKMS</sequence>
<protein>
    <submittedName>
        <fullName evidence="2">Uncharacterized protein</fullName>
    </submittedName>
</protein>
<dbReference type="EMBL" id="LR798276">
    <property type="protein sequence ID" value="CAB5219165.1"/>
    <property type="molecule type" value="Genomic_DNA"/>
</dbReference>
<evidence type="ECO:0000313" key="2">
    <source>
        <dbReference type="EMBL" id="CAB4129005.1"/>
    </source>
</evidence>
<dbReference type="EMBL" id="LR796220">
    <property type="protein sequence ID" value="CAB4129005.1"/>
    <property type="molecule type" value="Genomic_DNA"/>
</dbReference>
<reference evidence="2" key="1">
    <citation type="submission" date="2020-04" db="EMBL/GenBank/DDBJ databases">
        <authorList>
            <person name="Chiriac C."/>
            <person name="Salcher M."/>
            <person name="Ghai R."/>
            <person name="Kavagutti S V."/>
        </authorList>
    </citation>
    <scope>NUCLEOTIDE SEQUENCE</scope>
</reference>
<proteinExistence type="predicted"/>